<gene>
    <name evidence="2" type="ORF">HYQ45_002924</name>
</gene>
<comment type="caution">
    <text evidence="2">The sequence shown here is derived from an EMBL/GenBank/DDBJ whole genome shotgun (WGS) entry which is preliminary data.</text>
</comment>
<protein>
    <submittedName>
        <fullName evidence="2">Uncharacterized protein</fullName>
    </submittedName>
</protein>
<dbReference type="Proteomes" id="UP000689129">
    <property type="component" value="Unassembled WGS sequence"/>
</dbReference>
<reference evidence="2" key="1">
    <citation type="journal article" date="2021" name="Mol. Plant Pathol.">
        <title>A 20-kb lineage-specific genomic region tames virulence in pathogenic amphidiploid Verticillium longisporum.</title>
        <authorList>
            <person name="Harting R."/>
            <person name="Starke J."/>
            <person name="Kusch H."/>
            <person name="Poggeler S."/>
            <person name="Maurus I."/>
            <person name="Schluter R."/>
            <person name="Landesfeind M."/>
            <person name="Bulla I."/>
            <person name="Nowrousian M."/>
            <person name="de Jonge R."/>
            <person name="Stahlhut G."/>
            <person name="Hoff K.J."/>
            <person name="Asshauer K.P."/>
            <person name="Thurmer A."/>
            <person name="Stanke M."/>
            <person name="Daniel R."/>
            <person name="Morgenstern B."/>
            <person name="Thomma B.P.H.J."/>
            <person name="Kronstad J.W."/>
            <person name="Braus-Stromeyer S.A."/>
            <person name="Braus G.H."/>
        </authorList>
    </citation>
    <scope>NUCLEOTIDE SEQUENCE</scope>
    <source>
        <strain evidence="2">Vl32</strain>
    </source>
</reference>
<name>A0A8I2ZY28_VERLO</name>
<feature type="compositionally biased region" description="Basic and acidic residues" evidence="1">
    <location>
        <begin position="86"/>
        <end position="98"/>
    </location>
</feature>
<dbReference type="EMBL" id="JAEMWZ010000047">
    <property type="protein sequence ID" value="KAG7140222.1"/>
    <property type="molecule type" value="Genomic_DNA"/>
</dbReference>
<dbReference type="AlphaFoldDB" id="A0A8I2ZY28"/>
<evidence type="ECO:0000313" key="2">
    <source>
        <dbReference type="EMBL" id="KAG7140222.1"/>
    </source>
</evidence>
<evidence type="ECO:0000256" key="1">
    <source>
        <dbReference type="SAM" id="MobiDB-lite"/>
    </source>
</evidence>
<organism evidence="2 3">
    <name type="scientific">Verticillium longisporum</name>
    <name type="common">Verticillium dahliae var. longisporum</name>
    <dbReference type="NCBI Taxonomy" id="100787"/>
    <lineage>
        <taxon>Eukaryota</taxon>
        <taxon>Fungi</taxon>
        <taxon>Dikarya</taxon>
        <taxon>Ascomycota</taxon>
        <taxon>Pezizomycotina</taxon>
        <taxon>Sordariomycetes</taxon>
        <taxon>Hypocreomycetidae</taxon>
        <taxon>Glomerellales</taxon>
        <taxon>Plectosphaerellaceae</taxon>
        <taxon>Verticillium</taxon>
    </lineage>
</organism>
<accession>A0A8I2ZY28</accession>
<evidence type="ECO:0000313" key="3">
    <source>
        <dbReference type="Proteomes" id="UP000689129"/>
    </source>
</evidence>
<dbReference type="OrthoDB" id="2935572at2759"/>
<sequence length="115" mass="12552">MESSAPVTISRAYFDTLIRRCNFNQPSASTLPSDLAPTSITDGTILVLKPEYDDLKAVARHHANLCSNLINGGATQATLDLLSSEESMRQEETLEPKADAASVKLRGHLENPARW</sequence>
<proteinExistence type="predicted"/>
<feature type="region of interest" description="Disordered" evidence="1">
    <location>
        <begin position="85"/>
        <end position="115"/>
    </location>
</feature>